<dbReference type="PANTHER" id="PTHR33498">
    <property type="entry name" value="TRANSPOSASE FOR INSERTION SEQUENCE ELEMENT IS1557"/>
    <property type="match status" value="1"/>
</dbReference>
<dbReference type="Proteomes" id="UP000175744">
    <property type="component" value="Unassembled WGS sequence"/>
</dbReference>
<dbReference type="InterPro" id="IPR047951">
    <property type="entry name" value="Transpos_ISL3"/>
</dbReference>
<name>A0A1E8EXZ0_9CLOT</name>
<dbReference type="AlphaFoldDB" id="A0A1E8EXZ0"/>
<keyword evidence="3" id="KW-1185">Reference proteome</keyword>
<evidence type="ECO:0000259" key="1">
    <source>
        <dbReference type="Pfam" id="PF14690"/>
    </source>
</evidence>
<dbReference type="STRING" id="1121290.CLAOCE_15060"/>
<evidence type="ECO:0000313" key="3">
    <source>
        <dbReference type="Proteomes" id="UP000175744"/>
    </source>
</evidence>
<dbReference type="PATRIC" id="fig|1121290.3.peg.1492"/>
<feature type="domain" description="Transposase IS204/IS1001/IS1096/IS1165 zinc-finger" evidence="1">
    <location>
        <begin position="34"/>
        <end position="77"/>
    </location>
</feature>
<reference evidence="2 3" key="1">
    <citation type="submission" date="2016-06" db="EMBL/GenBank/DDBJ databases">
        <title>Genome sequence of Clostridium acetireducens DSM 10703.</title>
        <authorList>
            <person name="Poehlein A."/>
            <person name="Fluechter S."/>
            <person name="Duerre P."/>
            <person name="Daniel R."/>
        </authorList>
    </citation>
    <scope>NUCLEOTIDE SEQUENCE [LARGE SCALE GENOMIC DNA]</scope>
    <source>
        <strain evidence="2 3">DSM 10703</strain>
    </source>
</reference>
<comment type="caution">
    <text evidence="2">The sequence shown here is derived from an EMBL/GenBank/DDBJ whole genome shotgun (WGS) entry which is preliminary data.</text>
</comment>
<dbReference type="OrthoDB" id="287363at2"/>
<gene>
    <name evidence="2" type="ORF">CLOACE_15060</name>
</gene>
<dbReference type="EMBL" id="LZFO01000021">
    <property type="protein sequence ID" value="OFI05811.1"/>
    <property type="molecule type" value="Genomic_DNA"/>
</dbReference>
<sequence length="143" mass="16549">MDEFIKLLDKNLEYISHEIIDNIFYIDVISNRKQVTCPFCGTISTKVHSKYVKQFQDLPIQGNKVIIKLTNRKMFCLNETCNHKTFAESFDFLVPKAKKTKRLENEILNLSLNLSSINASKYLSEKVAKVSKSTICNLLKKKK</sequence>
<evidence type="ECO:0000313" key="2">
    <source>
        <dbReference type="EMBL" id="OFI05811.1"/>
    </source>
</evidence>
<organism evidence="2 3">
    <name type="scientific">Clostridium acetireducens DSM 10703</name>
    <dbReference type="NCBI Taxonomy" id="1121290"/>
    <lineage>
        <taxon>Bacteria</taxon>
        <taxon>Bacillati</taxon>
        <taxon>Bacillota</taxon>
        <taxon>Clostridia</taxon>
        <taxon>Eubacteriales</taxon>
        <taxon>Clostridiaceae</taxon>
        <taxon>Clostridium</taxon>
    </lineage>
</organism>
<dbReference type="RefSeq" id="WP_070110484.1">
    <property type="nucleotide sequence ID" value="NZ_LZFO01000021.1"/>
</dbReference>
<dbReference type="Pfam" id="PF14690">
    <property type="entry name" value="Zn_ribbon_ISL3"/>
    <property type="match status" value="1"/>
</dbReference>
<protein>
    <recommendedName>
        <fullName evidence="1">Transposase IS204/IS1001/IS1096/IS1165 zinc-finger domain-containing protein</fullName>
    </recommendedName>
</protein>
<proteinExistence type="predicted"/>
<dbReference type="InterPro" id="IPR029261">
    <property type="entry name" value="Transposase_Znf"/>
</dbReference>
<dbReference type="PANTHER" id="PTHR33498:SF1">
    <property type="entry name" value="TRANSPOSASE FOR INSERTION SEQUENCE ELEMENT IS1557"/>
    <property type="match status" value="1"/>
</dbReference>
<accession>A0A1E8EXZ0</accession>